<feature type="coiled-coil region" evidence="1">
    <location>
        <begin position="49"/>
        <end position="76"/>
    </location>
</feature>
<evidence type="ECO:0000256" key="2">
    <source>
        <dbReference type="SAM" id="MobiDB-lite"/>
    </source>
</evidence>
<feature type="compositionally biased region" description="Basic and acidic residues" evidence="2">
    <location>
        <begin position="207"/>
        <end position="227"/>
    </location>
</feature>
<name>A0A9Q1HCA0_HOLLE</name>
<gene>
    <name evidence="3" type="ORF">HOLleu_15166</name>
</gene>
<feature type="region of interest" description="Disordered" evidence="2">
    <location>
        <begin position="199"/>
        <end position="227"/>
    </location>
</feature>
<dbReference type="Proteomes" id="UP001152320">
    <property type="component" value="Chromosome 6"/>
</dbReference>
<feature type="region of interest" description="Disordered" evidence="2">
    <location>
        <begin position="83"/>
        <end position="137"/>
    </location>
</feature>
<accession>A0A9Q1HCA0</accession>
<dbReference type="EMBL" id="JAIZAY010000006">
    <property type="protein sequence ID" value="KAJ8040770.1"/>
    <property type="molecule type" value="Genomic_DNA"/>
</dbReference>
<evidence type="ECO:0000313" key="3">
    <source>
        <dbReference type="EMBL" id="KAJ8040770.1"/>
    </source>
</evidence>
<protein>
    <submittedName>
        <fullName evidence="3">Uncharacterized protein</fullName>
    </submittedName>
</protein>
<evidence type="ECO:0000313" key="4">
    <source>
        <dbReference type="Proteomes" id="UP001152320"/>
    </source>
</evidence>
<dbReference type="OrthoDB" id="10069518at2759"/>
<organism evidence="3 4">
    <name type="scientific">Holothuria leucospilota</name>
    <name type="common">Black long sea cucumber</name>
    <name type="synonym">Mertensiothuria leucospilota</name>
    <dbReference type="NCBI Taxonomy" id="206669"/>
    <lineage>
        <taxon>Eukaryota</taxon>
        <taxon>Metazoa</taxon>
        <taxon>Echinodermata</taxon>
        <taxon>Eleutherozoa</taxon>
        <taxon>Echinozoa</taxon>
        <taxon>Holothuroidea</taxon>
        <taxon>Aspidochirotacea</taxon>
        <taxon>Aspidochirotida</taxon>
        <taxon>Holothuriidae</taxon>
        <taxon>Holothuria</taxon>
    </lineage>
</organism>
<feature type="compositionally biased region" description="Basic and acidic residues" evidence="2">
    <location>
        <begin position="102"/>
        <end position="111"/>
    </location>
</feature>
<keyword evidence="4" id="KW-1185">Reference proteome</keyword>
<feature type="region of interest" description="Disordered" evidence="2">
    <location>
        <begin position="1"/>
        <end position="34"/>
    </location>
</feature>
<keyword evidence="1" id="KW-0175">Coiled coil</keyword>
<feature type="compositionally biased region" description="Basic and acidic residues" evidence="2">
    <location>
        <begin position="126"/>
        <end position="137"/>
    </location>
</feature>
<comment type="caution">
    <text evidence="3">The sequence shown here is derived from an EMBL/GenBank/DDBJ whole genome shotgun (WGS) entry which is preliminary data.</text>
</comment>
<proteinExistence type="predicted"/>
<reference evidence="3" key="1">
    <citation type="submission" date="2021-10" db="EMBL/GenBank/DDBJ databases">
        <title>Tropical sea cucumber genome reveals ecological adaptation and Cuvierian tubules defense mechanism.</title>
        <authorList>
            <person name="Chen T."/>
        </authorList>
    </citation>
    <scope>NUCLEOTIDE SEQUENCE</scope>
    <source>
        <strain evidence="3">Nanhai2018</strain>
        <tissue evidence="3">Muscle</tissue>
    </source>
</reference>
<evidence type="ECO:0000256" key="1">
    <source>
        <dbReference type="SAM" id="Coils"/>
    </source>
</evidence>
<sequence>MTVPERWVVEPSNGADYDEDEEGNGRKFGGKLKRSKTYNSAKTLNDREQRKLKLKLSVYEKEMKSLTHKIDVEQKALRQELTTINPDLQKDPNAGFFVPRGTTKEQEERLREHRRLSSHSPTRSISLKEFDKMRKQRSEAARKTIERNKLGVIEEESNGNEASVTEARKRGRRGALFQPEMKAVSFTTMAKVAGLAARNSVSGGLTEGEKHKVEKAQQKKEQNKTGK</sequence>
<dbReference type="AlphaFoldDB" id="A0A9Q1HCA0"/>